<dbReference type="EMBL" id="JACJIA010000012">
    <property type="protein sequence ID" value="MBA8955689.1"/>
    <property type="molecule type" value="Genomic_DNA"/>
</dbReference>
<accession>A0A7W3LWT9</accession>
<evidence type="ECO:0000313" key="1">
    <source>
        <dbReference type="EMBL" id="MBA8955689.1"/>
    </source>
</evidence>
<comment type="caution">
    <text evidence="1">The sequence shown here is derived from an EMBL/GenBank/DDBJ whole genome shotgun (WGS) entry which is preliminary data.</text>
</comment>
<proteinExistence type="predicted"/>
<dbReference type="Proteomes" id="UP000572680">
    <property type="component" value="Unassembled WGS sequence"/>
</dbReference>
<sequence>MVRAPARCGTRAGYNAHRRRGEAACEACQEAVNKYMRGPTNLARRRARGRALSRLALIHPDLYAALYSEELTKEGVEFPRPWRRKESGRR</sequence>
<dbReference type="AlphaFoldDB" id="A0A7W3LWT9"/>
<organism evidence="1 2">
    <name type="scientific">Actinomadura namibiensis</name>
    <dbReference type="NCBI Taxonomy" id="182080"/>
    <lineage>
        <taxon>Bacteria</taxon>
        <taxon>Bacillati</taxon>
        <taxon>Actinomycetota</taxon>
        <taxon>Actinomycetes</taxon>
        <taxon>Streptosporangiales</taxon>
        <taxon>Thermomonosporaceae</taxon>
        <taxon>Actinomadura</taxon>
    </lineage>
</organism>
<protein>
    <submittedName>
        <fullName evidence="1">Uncharacterized protein</fullName>
    </submittedName>
</protein>
<keyword evidence="2" id="KW-1185">Reference proteome</keyword>
<gene>
    <name evidence="1" type="ORF">HNR61_007365</name>
</gene>
<reference evidence="1 2" key="1">
    <citation type="submission" date="2020-08" db="EMBL/GenBank/DDBJ databases">
        <title>Genomic Encyclopedia of Type Strains, Phase IV (KMG-IV): sequencing the most valuable type-strain genomes for metagenomic binning, comparative biology and taxonomic classification.</title>
        <authorList>
            <person name="Goeker M."/>
        </authorList>
    </citation>
    <scope>NUCLEOTIDE SEQUENCE [LARGE SCALE GENOMIC DNA]</scope>
    <source>
        <strain evidence="1 2">DSM 44197</strain>
    </source>
</reference>
<evidence type="ECO:0000313" key="2">
    <source>
        <dbReference type="Proteomes" id="UP000572680"/>
    </source>
</evidence>
<name>A0A7W3LWT9_ACTNM</name>